<dbReference type="PANTHER" id="PTHR46623">
    <property type="entry name" value="CARBOXYMETHYLENEBUTENOLIDASE-RELATED"/>
    <property type="match status" value="1"/>
</dbReference>
<keyword evidence="3" id="KW-1185">Reference proteome</keyword>
<evidence type="ECO:0000313" key="2">
    <source>
        <dbReference type="EMBL" id="GAX80897.1"/>
    </source>
</evidence>
<organism evidence="2 3">
    <name type="scientific">Chlamydomonas eustigma</name>
    <dbReference type="NCBI Taxonomy" id="1157962"/>
    <lineage>
        <taxon>Eukaryota</taxon>
        <taxon>Viridiplantae</taxon>
        <taxon>Chlorophyta</taxon>
        <taxon>core chlorophytes</taxon>
        <taxon>Chlorophyceae</taxon>
        <taxon>CS clade</taxon>
        <taxon>Chlamydomonadales</taxon>
        <taxon>Chlamydomonadaceae</taxon>
        <taxon>Chlamydomonas</taxon>
    </lineage>
</organism>
<feature type="domain" description="Dienelactone hydrolase" evidence="1">
    <location>
        <begin position="74"/>
        <end position="260"/>
    </location>
</feature>
<dbReference type="PANTHER" id="PTHR46623:SF6">
    <property type="entry name" value="ALPHA_BETA-HYDROLASES SUPERFAMILY PROTEIN"/>
    <property type="match status" value="1"/>
</dbReference>
<dbReference type="GO" id="GO:0016787">
    <property type="term" value="F:hydrolase activity"/>
    <property type="evidence" value="ECO:0007669"/>
    <property type="project" value="InterPro"/>
</dbReference>
<dbReference type="InterPro" id="IPR002925">
    <property type="entry name" value="Dienelactn_hydro"/>
</dbReference>
<dbReference type="Pfam" id="PF01738">
    <property type="entry name" value="DLH"/>
    <property type="match status" value="1"/>
</dbReference>
<dbReference type="InterPro" id="IPR051049">
    <property type="entry name" value="Dienelactone_hydrolase-like"/>
</dbReference>
<dbReference type="STRING" id="1157962.A0A250XCS7"/>
<sequence>MLHLNVTSQGQRRVNIQIFLKLQQSSTKPRFMGCATSQPADSKPAQAVSKVESKMQKITFGSNLPGLEIGDKSLPGVIVIQEWWGVTPNITELAEQISAQGFRCLVPDLYKGKIGVDAEEASHLMNNLNFKEAVAELGQAADYLRSTGASKVGCTGFCMGGALTLAAMADGMNIDCGAPFYGIPPAAYFNVSNIKKPVMFQYGDLDKMAGFSDAAAANTLAETMKAAGNPIEMYNYPTGGHGFMNAATTVGTEYLAKAGSPVPEQADVKLAFERLIAFLKKNVA</sequence>
<proteinExistence type="predicted"/>
<reference evidence="2 3" key="1">
    <citation type="submission" date="2017-08" db="EMBL/GenBank/DDBJ databases">
        <title>Acidophilic green algal genome provides insights into adaptation to an acidic environment.</title>
        <authorList>
            <person name="Hirooka S."/>
            <person name="Hirose Y."/>
            <person name="Kanesaki Y."/>
            <person name="Higuchi S."/>
            <person name="Fujiwara T."/>
            <person name="Onuma R."/>
            <person name="Era A."/>
            <person name="Ohbayashi R."/>
            <person name="Uzuka A."/>
            <person name="Nozaki H."/>
            <person name="Yoshikawa H."/>
            <person name="Miyagishima S.Y."/>
        </authorList>
    </citation>
    <scope>NUCLEOTIDE SEQUENCE [LARGE SCALE GENOMIC DNA]</scope>
    <source>
        <strain evidence="2 3">NIES-2499</strain>
    </source>
</reference>
<comment type="caution">
    <text evidence="2">The sequence shown here is derived from an EMBL/GenBank/DDBJ whole genome shotgun (WGS) entry which is preliminary data.</text>
</comment>
<dbReference type="EMBL" id="BEGY01000058">
    <property type="protein sequence ID" value="GAX80897.1"/>
    <property type="molecule type" value="Genomic_DNA"/>
</dbReference>
<evidence type="ECO:0000259" key="1">
    <source>
        <dbReference type="Pfam" id="PF01738"/>
    </source>
</evidence>
<dbReference type="Gene3D" id="3.40.50.1820">
    <property type="entry name" value="alpha/beta hydrolase"/>
    <property type="match status" value="1"/>
</dbReference>
<dbReference type="Proteomes" id="UP000232323">
    <property type="component" value="Unassembled WGS sequence"/>
</dbReference>
<dbReference type="InterPro" id="IPR029058">
    <property type="entry name" value="AB_hydrolase_fold"/>
</dbReference>
<dbReference type="AlphaFoldDB" id="A0A250XCS7"/>
<protein>
    <recommendedName>
        <fullName evidence="1">Dienelactone hydrolase domain-containing protein</fullName>
    </recommendedName>
</protein>
<dbReference type="SUPFAM" id="SSF53474">
    <property type="entry name" value="alpha/beta-Hydrolases"/>
    <property type="match status" value="1"/>
</dbReference>
<gene>
    <name evidence="2" type="ORF">CEUSTIGMA_g8332.t1</name>
</gene>
<dbReference type="OrthoDB" id="17560at2759"/>
<accession>A0A250XCS7</accession>
<name>A0A250XCS7_9CHLO</name>
<evidence type="ECO:0000313" key="3">
    <source>
        <dbReference type="Proteomes" id="UP000232323"/>
    </source>
</evidence>